<feature type="compositionally biased region" description="Basic residues" evidence="1">
    <location>
        <begin position="79"/>
        <end position="95"/>
    </location>
</feature>
<feature type="region of interest" description="Disordered" evidence="1">
    <location>
        <begin position="30"/>
        <end position="119"/>
    </location>
</feature>
<evidence type="ECO:0000313" key="2">
    <source>
        <dbReference type="EnsemblPlants" id="LPERR11G02200.1"/>
    </source>
</evidence>
<dbReference type="AlphaFoldDB" id="A0A0D9XNX8"/>
<proteinExistence type="predicted"/>
<dbReference type="Gramene" id="LPERR11G02200.1">
    <property type="protein sequence ID" value="LPERR11G02200.1"/>
    <property type="gene ID" value="LPERR11G02200"/>
</dbReference>
<organism evidence="2 3">
    <name type="scientific">Leersia perrieri</name>
    <dbReference type="NCBI Taxonomy" id="77586"/>
    <lineage>
        <taxon>Eukaryota</taxon>
        <taxon>Viridiplantae</taxon>
        <taxon>Streptophyta</taxon>
        <taxon>Embryophyta</taxon>
        <taxon>Tracheophyta</taxon>
        <taxon>Spermatophyta</taxon>
        <taxon>Magnoliopsida</taxon>
        <taxon>Liliopsida</taxon>
        <taxon>Poales</taxon>
        <taxon>Poaceae</taxon>
        <taxon>BOP clade</taxon>
        <taxon>Oryzoideae</taxon>
        <taxon>Oryzeae</taxon>
        <taxon>Oryzinae</taxon>
        <taxon>Leersia</taxon>
    </lineage>
</organism>
<evidence type="ECO:0000256" key="1">
    <source>
        <dbReference type="SAM" id="MobiDB-lite"/>
    </source>
</evidence>
<evidence type="ECO:0000313" key="3">
    <source>
        <dbReference type="Proteomes" id="UP000032180"/>
    </source>
</evidence>
<reference evidence="3" key="2">
    <citation type="submission" date="2013-12" db="EMBL/GenBank/DDBJ databases">
        <authorList>
            <person name="Yu Y."/>
            <person name="Lee S."/>
            <person name="de Baynast K."/>
            <person name="Wissotski M."/>
            <person name="Liu L."/>
            <person name="Talag J."/>
            <person name="Goicoechea J."/>
            <person name="Angelova A."/>
            <person name="Jetty R."/>
            <person name="Kudrna D."/>
            <person name="Golser W."/>
            <person name="Rivera L."/>
            <person name="Zhang J."/>
            <person name="Wing R."/>
        </authorList>
    </citation>
    <scope>NUCLEOTIDE SEQUENCE</scope>
</reference>
<feature type="compositionally biased region" description="Basic residues" evidence="1">
    <location>
        <begin position="35"/>
        <end position="48"/>
    </location>
</feature>
<keyword evidence="3" id="KW-1185">Reference proteome</keyword>
<reference evidence="2 3" key="1">
    <citation type="submission" date="2012-08" db="EMBL/GenBank/DDBJ databases">
        <title>Oryza genome evolution.</title>
        <authorList>
            <person name="Wing R.A."/>
        </authorList>
    </citation>
    <scope>NUCLEOTIDE SEQUENCE</scope>
</reference>
<dbReference type="HOGENOM" id="CLU_2064859_0_0_1"/>
<dbReference type="Proteomes" id="UP000032180">
    <property type="component" value="Chromosome 11"/>
</dbReference>
<protein>
    <submittedName>
        <fullName evidence="2">Uncharacterized protein</fullName>
    </submittedName>
</protein>
<name>A0A0D9XNX8_9ORYZ</name>
<accession>A0A0D9XNX8</accession>
<dbReference type="EnsemblPlants" id="LPERR11G02200.1">
    <property type="protein sequence ID" value="LPERR11G02200.1"/>
    <property type="gene ID" value="LPERR11G02200"/>
</dbReference>
<sequence length="119" mass="13475">MQPKMDGPLVSMATSPPHAPLGCLAAEASTAVQRRAVHQRTAPRPRNGRRGEGMRAAPHPSCRRFIHGRAEDVLQRAGARARRHRPRRRVHRHRTLQAPPRPQHPHRRKEPGERSIFGI</sequence>
<reference evidence="2" key="3">
    <citation type="submission" date="2015-04" db="UniProtKB">
        <authorList>
            <consortium name="EnsemblPlants"/>
        </authorList>
    </citation>
    <scope>IDENTIFICATION</scope>
</reference>